<proteinExistence type="predicted"/>
<sequence length="106" mass="12406">LKSDVLLLADVFENFRKTCLKHYNLDPAHYYTSPGLAWDACLKETGQQLQLLHDYDMLMMFERGIRGGITHISKRYAEANNKYMKDYNPDKESSYIQYLDANNLYG</sequence>
<name>A0ABN8MDN8_9CNID</name>
<protein>
    <recommendedName>
        <fullName evidence="3">DNA-directed DNA polymerase</fullName>
    </recommendedName>
</protein>
<feature type="non-terminal residue" evidence="1">
    <location>
        <position position="106"/>
    </location>
</feature>
<dbReference type="Proteomes" id="UP001159427">
    <property type="component" value="Unassembled WGS sequence"/>
</dbReference>
<feature type="non-terminal residue" evidence="1">
    <location>
        <position position="1"/>
    </location>
</feature>
<comment type="caution">
    <text evidence="1">The sequence shown here is derived from an EMBL/GenBank/DDBJ whole genome shotgun (WGS) entry which is preliminary data.</text>
</comment>
<evidence type="ECO:0008006" key="3">
    <source>
        <dbReference type="Google" id="ProtNLM"/>
    </source>
</evidence>
<dbReference type="PANTHER" id="PTHR31511:SF12">
    <property type="entry name" value="RHO TERMINATION FACTOR N-TERMINAL DOMAIN-CONTAINING PROTEIN"/>
    <property type="match status" value="1"/>
</dbReference>
<evidence type="ECO:0000313" key="2">
    <source>
        <dbReference type="Proteomes" id="UP001159427"/>
    </source>
</evidence>
<reference evidence="1 2" key="1">
    <citation type="submission" date="2022-05" db="EMBL/GenBank/DDBJ databases">
        <authorList>
            <consortium name="Genoscope - CEA"/>
            <person name="William W."/>
        </authorList>
    </citation>
    <scope>NUCLEOTIDE SEQUENCE [LARGE SCALE GENOMIC DNA]</scope>
</reference>
<keyword evidence="2" id="KW-1185">Reference proteome</keyword>
<organism evidence="1 2">
    <name type="scientific">Porites evermanni</name>
    <dbReference type="NCBI Taxonomy" id="104178"/>
    <lineage>
        <taxon>Eukaryota</taxon>
        <taxon>Metazoa</taxon>
        <taxon>Cnidaria</taxon>
        <taxon>Anthozoa</taxon>
        <taxon>Hexacorallia</taxon>
        <taxon>Scleractinia</taxon>
        <taxon>Fungiina</taxon>
        <taxon>Poritidae</taxon>
        <taxon>Porites</taxon>
    </lineage>
</organism>
<dbReference type="PANTHER" id="PTHR31511">
    <property type="entry name" value="PROTEIN CBG23764"/>
    <property type="match status" value="1"/>
</dbReference>
<evidence type="ECO:0000313" key="1">
    <source>
        <dbReference type="EMBL" id="CAH3026676.1"/>
    </source>
</evidence>
<accession>A0ABN8MDN8</accession>
<dbReference type="EMBL" id="CALNXI010000416">
    <property type="protein sequence ID" value="CAH3026676.1"/>
    <property type="molecule type" value="Genomic_DNA"/>
</dbReference>
<gene>
    <name evidence="1" type="ORF">PEVE_00029650</name>
</gene>